<sequence>MTLLLEVDWDKIDDHYKEVSVPPVSVSPTSQQQQQKQQQYYAHQRHLSDDLYSDTNSSTDISSSRLPDISTSSSPEARYSGASPNFLESKPNSAPISPDVAIAPIIMKVVKPDGGM</sequence>
<evidence type="ECO:0000313" key="3">
    <source>
        <dbReference type="Proteomes" id="UP001476247"/>
    </source>
</evidence>
<keyword evidence="3" id="KW-1185">Reference proteome</keyword>
<reference evidence="2 3" key="1">
    <citation type="submission" date="2024-04" db="EMBL/GenBank/DDBJ databases">
        <title>genome sequences of Mucor flavus KT1a and Helicostylum pulchrum KT1b strains isolation_sourced from the surface of a dry-aged beef.</title>
        <authorList>
            <person name="Toyotome T."/>
            <person name="Hosono M."/>
            <person name="Torimaru M."/>
            <person name="Fukuda K."/>
            <person name="Mikami N."/>
        </authorList>
    </citation>
    <scope>NUCLEOTIDE SEQUENCE [LARGE SCALE GENOMIC DNA]</scope>
    <source>
        <strain evidence="2 3">KT1b</strain>
    </source>
</reference>
<organism evidence="2 3">
    <name type="scientific">Helicostylum pulchrum</name>
    <dbReference type="NCBI Taxonomy" id="562976"/>
    <lineage>
        <taxon>Eukaryota</taxon>
        <taxon>Fungi</taxon>
        <taxon>Fungi incertae sedis</taxon>
        <taxon>Mucoromycota</taxon>
        <taxon>Mucoromycotina</taxon>
        <taxon>Mucoromycetes</taxon>
        <taxon>Mucorales</taxon>
        <taxon>Mucorineae</taxon>
        <taxon>Mucoraceae</taxon>
        <taxon>Helicostylum</taxon>
    </lineage>
</organism>
<feature type="region of interest" description="Disordered" evidence="1">
    <location>
        <begin position="21"/>
        <end position="98"/>
    </location>
</feature>
<comment type="caution">
    <text evidence="2">The sequence shown here is derived from an EMBL/GenBank/DDBJ whole genome shotgun (WGS) entry which is preliminary data.</text>
</comment>
<evidence type="ECO:0000256" key="1">
    <source>
        <dbReference type="SAM" id="MobiDB-lite"/>
    </source>
</evidence>
<accession>A0ABP9XWF4</accession>
<dbReference type="Proteomes" id="UP001476247">
    <property type="component" value="Unassembled WGS sequence"/>
</dbReference>
<gene>
    <name evidence="2" type="ORF">HPULCUR_004105</name>
</gene>
<evidence type="ECO:0000313" key="2">
    <source>
        <dbReference type="EMBL" id="GAA5798700.1"/>
    </source>
</evidence>
<dbReference type="EMBL" id="BAABUJ010000010">
    <property type="protein sequence ID" value="GAA5798700.1"/>
    <property type="molecule type" value="Genomic_DNA"/>
</dbReference>
<protein>
    <submittedName>
        <fullName evidence="2">Uncharacterized protein</fullName>
    </submittedName>
</protein>
<name>A0ABP9XWF4_9FUNG</name>
<proteinExistence type="predicted"/>
<feature type="compositionally biased region" description="Low complexity" evidence="1">
    <location>
        <begin position="21"/>
        <end position="39"/>
    </location>
</feature>
<feature type="compositionally biased region" description="Low complexity" evidence="1">
    <location>
        <begin position="53"/>
        <end position="64"/>
    </location>
</feature>